<accession>A0AAU7QL98</accession>
<dbReference type="Pfam" id="PF00005">
    <property type="entry name" value="ABC_tran"/>
    <property type="match status" value="1"/>
</dbReference>
<dbReference type="InterPro" id="IPR015860">
    <property type="entry name" value="ABC_transpr_TagH-like"/>
</dbReference>
<evidence type="ECO:0000313" key="6">
    <source>
        <dbReference type="EMBL" id="XBS89513.1"/>
    </source>
</evidence>
<dbReference type="CDD" id="cd10147">
    <property type="entry name" value="Wzt_C-like"/>
    <property type="match status" value="1"/>
</dbReference>
<sequence length="455" mass="50363">MSSDELSIHVEGLTKRYEIYAQPVDRLKQMTLPTLQRQFRRPERAYFKEFWALRGVDFDVRRGETVGIVGRNGSGKSTLLQIICGTVTPTAGSVDVRGRIAALLELGSGFNPEFTGRENAYLNATVLGLSREEIDARFDDIAAFADIGEFIEQPVKTYSSGMYIRLAFAVAVSVEPEILVVDEALSVGDELFQRKCFSRIEAIRDKGATILFVSHSAGAVIELCDRAVLMDAGEMLAQGRPKEIINRYHKLLYSPTDQAAAIREEIRRNSHAPESRGAIGGGSSEVVVSERAQETFDADLKPSSTVEFAPRGAHISDAMLLTEAGRQVNGLVRGRRYRFCYKVSFSKALFKVRFGCLIKSVTGLHICGTLSEATIQDGVMVERVGEHAVVEFLFDCMLNPGVYFMNAGVFGVEEEAETLLHRIADAIAFRVLPVEDNKSTEMVDFNVEPRVTFHV</sequence>
<dbReference type="Pfam" id="PF14524">
    <property type="entry name" value="Wzt_C"/>
    <property type="match status" value="1"/>
</dbReference>
<keyword evidence="4 6" id="KW-0067">ATP-binding</keyword>
<organism evidence="6">
    <name type="scientific">Rhodanobacter sp. IGA1.0</name>
    <dbReference type="NCBI Taxonomy" id="3158582"/>
    <lineage>
        <taxon>Bacteria</taxon>
        <taxon>Pseudomonadati</taxon>
        <taxon>Pseudomonadota</taxon>
        <taxon>Gammaproteobacteria</taxon>
        <taxon>Lysobacterales</taxon>
        <taxon>Rhodanobacteraceae</taxon>
        <taxon>Rhodanobacter</taxon>
    </lineage>
</organism>
<dbReference type="RefSeq" id="WP_350015982.1">
    <property type="nucleotide sequence ID" value="NZ_CP157948.1"/>
</dbReference>
<dbReference type="InterPro" id="IPR003439">
    <property type="entry name" value="ABC_transporter-like_ATP-bd"/>
</dbReference>
<evidence type="ECO:0000256" key="4">
    <source>
        <dbReference type="ARBA" id="ARBA00022840"/>
    </source>
</evidence>
<dbReference type="PANTHER" id="PTHR46743">
    <property type="entry name" value="TEICHOIC ACIDS EXPORT ATP-BINDING PROTEIN TAGH"/>
    <property type="match status" value="1"/>
</dbReference>
<dbReference type="EMBL" id="CP157948">
    <property type="protein sequence ID" value="XBS89513.1"/>
    <property type="molecule type" value="Genomic_DNA"/>
</dbReference>
<dbReference type="Gene3D" id="2.70.50.60">
    <property type="entry name" value="abc- transporter (atp binding component) like domain"/>
    <property type="match status" value="1"/>
</dbReference>
<proteinExistence type="inferred from homology"/>
<dbReference type="GO" id="GO:0140359">
    <property type="term" value="F:ABC-type transporter activity"/>
    <property type="evidence" value="ECO:0007669"/>
    <property type="project" value="InterPro"/>
</dbReference>
<dbReference type="InterPro" id="IPR050683">
    <property type="entry name" value="Bact_Polysacc_Export_ATP-bd"/>
</dbReference>
<evidence type="ECO:0000259" key="5">
    <source>
        <dbReference type="PROSITE" id="PS50893"/>
    </source>
</evidence>
<dbReference type="SUPFAM" id="SSF52540">
    <property type="entry name" value="P-loop containing nucleoside triphosphate hydrolases"/>
    <property type="match status" value="1"/>
</dbReference>
<dbReference type="GO" id="GO:0016020">
    <property type="term" value="C:membrane"/>
    <property type="evidence" value="ECO:0007669"/>
    <property type="project" value="InterPro"/>
</dbReference>
<dbReference type="GO" id="GO:0005524">
    <property type="term" value="F:ATP binding"/>
    <property type="evidence" value="ECO:0007669"/>
    <property type="project" value="UniProtKB-KW"/>
</dbReference>
<dbReference type="PANTHER" id="PTHR46743:SF2">
    <property type="entry name" value="TEICHOIC ACIDS EXPORT ATP-BINDING PROTEIN TAGH"/>
    <property type="match status" value="1"/>
</dbReference>
<evidence type="ECO:0000256" key="3">
    <source>
        <dbReference type="ARBA" id="ARBA00022741"/>
    </source>
</evidence>
<dbReference type="InterPro" id="IPR029439">
    <property type="entry name" value="Wzt_C"/>
</dbReference>
<dbReference type="CDD" id="cd03220">
    <property type="entry name" value="ABC_KpsT_Wzt"/>
    <property type="match status" value="1"/>
</dbReference>
<comment type="similarity">
    <text evidence="1">Belongs to the ABC transporter superfamily.</text>
</comment>
<gene>
    <name evidence="6" type="ORF">ABNK63_14085</name>
</gene>
<dbReference type="InterPro" id="IPR027417">
    <property type="entry name" value="P-loop_NTPase"/>
</dbReference>
<dbReference type="AlphaFoldDB" id="A0AAU7QL98"/>
<evidence type="ECO:0000256" key="2">
    <source>
        <dbReference type="ARBA" id="ARBA00022448"/>
    </source>
</evidence>
<name>A0AAU7QL98_9GAMM</name>
<dbReference type="Gene3D" id="3.40.50.300">
    <property type="entry name" value="P-loop containing nucleotide triphosphate hydrolases"/>
    <property type="match status" value="1"/>
</dbReference>
<dbReference type="PROSITE" id="PS50893">
    <property type="entry name" value="ABC_TRANSPORTER_2"/>
    <property type="match status" value="1"/>
</dbReference>
<evidence type="ECO:0000256" key="1">
    <source>
        <dbReference type="ARBA" id="ARBA00005417"/>
    </source>
</evidence>
<protein>
    <submittedName>
        <fullName evidence="6">ABC transporter ATP-binding protein</fullName>
    </submittedName>
</protein>
<dbReference type="SMART" id="SM00382">
    <property type="entry name" value="AAA"/>
    <property type="match status" value="1"/>
</dbReference>
<reference evidence="6" key="1">
    <citation type="submission" date="2024-06" db="EMBL/GenBank/DDBJ databases">
        <authorList>
            <person name="Sun Y."/>
        </authorList>
    </citation>
    <scope>NUCLEOTIDE SEQUENCE</scope>
    <source>
        <strain evidence="6">IGA1.0</strain>
    </source>
</reference>
<keyword evidence="3" id="KW-0547">Nucleotide-binding</keyword>
<dbReference type="InterPro" id="IPR003593">
    <property type="entry name" value="AAA+_ATPase"/>
</dbReference>
<keyword evidence="2" id="KW-0813">Transport</keyword>
<feature type="domain" description="ABC transporter" evidence="5">
    <location>
        <begin position="30"/>
        <end position="257"/>
    </location>
</feature>
<dbReference type="GO" id="GO:0016887">
    <property type="term" value="F:ATP hydrolysis activity"/>
    <property type="evidence" value="ECO:0007669"/>
    <property type="project" value="InterPro"/>
</dbReference>